<comment type="caution">
    <text evidence="6">The sequence shown here is derived from an EMBL/GenBank/DDBJ whole genome shotgun (WGS) entry which is preliminary data.</text>
</comment>
<dbReference type="Proteomes" id="UP000799444">
    <property type="component" value="Unassembled WGS sequence"/>
</dbReference>
<evidence type="ECO:0000256" key="1">
    <source>
        <dbReference type="ARBA" id="ARBA00022723"/>
    </source>
</evidence>
<sequence length="144" mass="16669">MAEVEYECCVCFEDFPLSQGTICCWEHFVCGGCAVEVFNRSLKNINEFPASCCTAKEWHVGQFEDVLQDDRVDKNFRSEYHLRMEAHHTPLALKTYCTNPECSRFLRRETFREGPDYSAAYCKDCNIKVCVGCKAEFERPGKHI</sequence>
<proteinExistence type="predicted"/>
<keyword evidence="3" id="KW-0833">Ubl conjugation pathway</keyword>
<dbReference type="AlphaFoldDB" id="A0A9P4QN06"/>
<keyword evidence="2" id="KW-0863">Zinc-finger</keyword>
<organism evidence="6 7">
    <name type="scientific">Polyplosphaeria fusca</name>
    <dbReference type="NCBI Taxonomy" id="682080"/>
    <lineage>
        <taxon>Eukaryota</taxon>
        <taxon>Fungi</taxon>
        <taxon>Dikarya</taxon>
        <taxon>Ascomycota</taxon>
        <taxon>Pezizomycotina</taxon>
        <taxon>Dothideomycetes</taxon>
        <taxon>Pleosporomycetidae</taxon>
        <taxon>Pleosporales</taxon>
        <taxon>Tetraplosphaeriaceae</taxon>
        <taxon>Polyplosphaeria</taxon>
    </lineage>
</organism>
<protein>
    <recommendedName>
        <fullName evidence="5">IBR domain-containing protein</fullName>
    </recommendedName>
</protein>
<name>A0A9P4QN06_9PLEO</name>
<evidence type="ECO:0000256" key="4">
    <source>
        <dbReference type="ARBA" id="ARBA00022833"/>
    </source>
</evidence>
<evidence type="ECO:0000259" key="5">
    <source>
        <dbReference type="Pfam" id="PF01485"/>
    </source>
</evidence>
<evidence type="ECO:0000313" key="6">
    <source>
        <dbReference type="EMBL" id="KAF2729350.1"/>
    </source>
</evidence>
<dbReference type="OrthoDB" id="9977870at2759"/>
<dbReference type="GO" id="GO:0008270">
    <property type="term" value="F:zinc ion binding"/>
    <property type="evidence" value="ECO:0007669"/>
    <property type="project" value="UniProtKB-KW"/>
</dbReference>
<keyword evidence="1" id="KW-0479">Metal-binding</keyword>
<keyword evidence="7" id="KW-1185">Reference proteome</keyword>
<dbReference type="Pfam" id="PF01485">
    <property type="entry name" value="IBR"/>
    <property type="match status" value="1"/>
</dbReference>
<dbReference type="InterPro" id="IPR002867">
    <property type="entry name" value="IBR_dom"/>
</dbReference>
<keyword evidence="4" id="KW-0862">Zinc</keyword>
<evidence type="ECO:0000256" key="3">
    <source>
        <dbReference type="ARBA" id="ARBA00022786"/>
    </source>
</evidence>
<dbReference type="EMBL" id="ML996248">
    <property type="protein sequence ID" value="KAF2729350.1"/>
    <property type="molecule type" value="Genomic_DNA"/>
</dbReference>
<evidence type="ECO:0000313" key="7">
    <source>
        <dbReference type="Proteomes" id="UP000799444"/>
    </source>
</evidence>
<reference evidence="6" key="1">
    <citation type="journal article" date="2020" name="Stud. Mycol.">
        <title>101 Dothideomycetes genomes: a test case for predicting lifestyles and emergence of pathogens.</title>
        <authorList>
            <person name="Haridas S."/>
            <person name="Albert R."/>
            <person name="Binder M."/>
            <person name="Bloem J."/>
            <person name="Labutti K."/>
            <person name="Salamov A."/>
            <person name="Andreopoulos B."/>
            <person name="Baker S."/>
            <person name="Barry K."/>
            <person name="Bills G."/>
            <person name="Bluhm B."/>
            <person name="Cannon C."/>
            <person name="Castanera R."/>
            <person name="Culley D."/>
            <person name="Daum C."/>
            <person name="Ezra D."/>
            <person name="Gonzalez J."/>
            <person name="Henrissat B."/>
            <person name="Kuo A."/>
            <person name="Liang C."/>
            <person name="Lipzen A."/>
            <person name="Lutzoni F."/>
            <person name="Magnuson J."/>
            <person name="Mondo S."/>
            <person name="Nolan M."/>
            <person name="Ohm R."/>
            <person name="Pangilinan J."/>
            <person name="Park H.-J."/>
            <person name="Ramirez L."/>
            <person name="Alfaro M."/>
            <person name="Sun H."/>
            <person name="Tritt A."/>
            <person name="Yoshinaga Y."/>
            <person name="Zwiers L.-H."/>
            <person name="Turgeon B."/>
            <person name="Goodwin S."/>
            <person name="Spatafora J."/>
            <person name="Crous P."/>
            <person name="Grigoriev I."/>
        </authorList>
    </citation>
    <scope>NUCLEOTIDE SEQUENCE</scope>
    <source>
        <strain evidence="6">CBS 125425</strain>
    </source>
</reference>
<gene>
    <name evidence="6" type="ORF">EJ04DRAFT_527882</name>
</gene>
<feature type="domain" description="IBR" evidence="5">
    <location>
        <begin position="94"/>
        <end position="140"/>
    </location>
</feature>
<evidence type="ECO:0000256" key="2">
    <source>
        <dbReference type="ARBA" id="ARBA00022771"/>
    </source>
</evidence>
<accession>A0A9P4QN06</accession>